<dbReference type="PATRIC" id="fig|742817.3.peg.2544"/>
<reference evidence="1 2" key="1">
    <citation type="submission" date="2012-01" db="EMBL/GenBank/DDBJ databases">
        <title>The Genome Sequence of Odoribacter laneus YIT 12061.</title>
        <authorList>
            <consortium name="The Broad Institute Genome Sequencing Platform"/>
            <person name="Earl A."/>
            <person name="Ward D."/>
            <person name="Feldgarden M."/>
            <person name="Gevers D."/>
            <person name="Morotomi M."/>
            <person name="Young S.K."/>
            <person name="Zeng Q."/>
            <person name="Gargeya S."/>
            <person name="Fitzgerald M."/>
            <person name="Haas B."/>
            <person name="Abouelleil A."/>
            <person name="Alvarado L."/>
            <person name="Arachchi H.M."/>
            <person name="Berlin A."/>
            <person name="Chapman S.B."/>
            <person name="Gearin G."/>
            <person name="Goldberg J."/>
            <person name="Griggs A."/>
            <person name="Gujja S."/>
            <person name="Hansen M."/>
            <person name="Heiman D."/>
            <person name="Howarth C."/>
            <person name="Larimer J."/>
            <person name="Lui A."/>
            <person name="MacDonald P.J.P."/>
            <person name="McCowen C."/>
            <person name="Montmayeur A."/>
            <person name="Murphy C."/>
            <person name="Neiman D."/>
            <person name="Pearson M."/>
            <person name="Priest M."/>
            <person name="Roberts A."/>
            <person name="Saif S."/>
            <person name="Shea T."/>
            <person name="Sisk P."/>
            <person name="Stolte C."/>
            <person name="Sykes S."/>
            <person name="Wortman J."/>
            <person name="Nusbaum C."/>
            <person name="Birren B."/>
        </authorList>
    </citation>
    <scope>NUCLEOTIDE SEQUENCE [LARGE SCALE GENOMIC DNA]</scope>
    <source>
        <strain evidence="1 2">YIT 12061</strain>
    </source>
</reference>
<sequence length="200" mass="23151">MATKEEIYNIRVGRHSLQQVSLGQLKMIQNLIHDFFTKEDWIPLAAAATNPNLLSPNMIFIAKDTCFDSRTRDFQTEYSVHIGKDALTNISAKDLINLYFTLRSFLFRSEELPTESTEDIQNQLIKDERKLLIEITDKAFDDYLIQAYKLPMQVAFQLVIIVFLNWKSPFVNNFRFDKWACASPCFCYNKGENKGSETVG</sequence>
<organism evidence="1 2">
    <name type="scientific">Odoribacter laneus YIT 12061</name>
    <dbReference type="NCBI Taxonomy" id="742817"/>
    <lineage>
        <taxon>Bacteria</taxon>
        <taxon>Pseudomonadati</taxon>
        <taxon>Bacteroidota</taxon>
        <taxon>Bacteroidia</taxon>
        <taxon>Bacteroidales</taxon>
        <taxon>Odoribacteraceae</taxon>
        <taxon>Odoribacter</taxon>
    </lineage>
</organism>
<dbReference type="EMBL" id="ADMC01000025">
    <property type="protein sequence ID" value="EHP46760.1"/>
    <property type="molecule type" value="Genomic_DNA"/>
</dbReference>
<dbReference type="AlphaFoldDB" id="H1DIZ8"/>
<evidence type="ECO:0000313" key="2">
    <source>
        <dbReference type="Proteomes" id="UP000004892"/>
    </source>
</evidence>
<dbReference type="Proteomes" id="UP000004892">
    <property type="component" value="Unassembled WGS sequence"/>
</dbReference>
<comment type="caution">
    <text evidence="1">The sequence shown here is derived from an EMBL/GenBank/DDBJ whole genome shotgun (WGS) entry which is preliminary data.</text>
</comment>
<proteinExistence type="predicted"/>
<keyword evidence="2" id="KW-1185">Reference proteome</keyword>
<dbReference type="STRING" id="742817.HMPREF9449_02377"/>
<gene>
    <name evidence="1" type="ORF">HMPREF9449_02377</name>
</gene>
<name>H1DIZ8_9BACT</name>
<protein>
    <submittedName>
        <fullName evidence="1">Uncharacterized protein</fullName>
    </submittedName>
</protein>
<accession>H1DIZ8</accession>
<dbReference type="RefSeq" id="WP_009137523.1">
    <property type="nucleotide sequence ID" value="NZ_JH594596.1"/>
</dbReference>
<evidence type="ECO:0000313" key="1">
    <source>
        <dbReference type="EMBL" id="EHP46760.1"/>
    </source>
</evidence>
<dbReference type="GeneID" id="98069917"/>
<dbReference type="HOGENOM" id="CLU_1365047_0_0_10"/>